<dbReference type="EMBL" id="JABSND010000120">
    <property type="protein sequence ID" value="KAI6297075.1"/>
    <property type="molecule type" value="Genomic_DNA"/>
</dbReference>
<keyword evidence="2" id="KW-1185">Reference proteome</keyword>
<evidence type="ECO:0000313" key="2">
    <source>
        <dbReference type="Proteomes" id="UP001059893"/>
    </source>
</evidence>
<comment type="caution">
    <text evidence="1">The sequence shown here is derived from an EMBL/GenBank/DDBJ whole genome shotgun (WGS) entry which is preliminary data.</text>
</comment>
<reference evidence="1" key="1">
    <citation type="submission" date="2021-01" db="EMBL/GenBank/DDBJ databases">
        <title>Deciphering the adaptive evolutionary patterns associated with biogeogrpahic diversity in the finger millet blast pathogen Magnaporthe oryzae in Eastern Africa.</title>
        <authorList>
            <person name="Onyema G."/>
            <person name="Shittu T.A."/>
            <person name="Dodsworth S."/>
            <person name="Devilliers S."/>
            <person name="Muthumeenakshi S."/>
            <person name="Sreenivasaprasad S."/>
        </authorList>
    </citation>
    <scope>NUCLEOTIDE SEQUENCE</scope>
    <source>
        <strain evidence="1">D15/s37</strain>
    </source>
</reference>
<proteinExistence type="predicted"/>
<evidence type="ECO:0000313" key="1">
    <source>
        <dbReference type="EMBL" id="KAI6297075.1"/>
    </source>
</evidence>
<organism evidence="1 2">
    <name type="scientific">Pyricularia grisea</name>
    <name type="common">Crabgrass-specific blast fungus</name>
    <name type="synonym">Magnaporthe grisea</name>
    <dbReference type="NCBI Taxonomy" id="148305"/>
    <lineage>
        <taxon>Eukaryota</taxon>
        <taxon>Fungi</taxon>
        <taxon>Dikarya</taxon>
        <taxon>Ascomycota</taxon>
        <taxon>Pezizomycotina</taxon>
        <taxon>Sordariomycetes</taxon>
        <taxon>Sordariomycetidae</taxon>
        <taxon>Magnaporthales</taxon>
        <taxon>Pyriculariaceae</taxon>
        <taxon>Pyricularia</taxon>
    </lineage>
</organism>
<gene>
    <name evidence="1" type="ORF">MCOR33_006531</name>
</gene>
<dbReference type="Proteomes" id="UP001059893">
    <property type="component" value="Unassembled WGS sequence"/>
</dbReference>
<sequence>MLLKFQKSLYHTKHRLPAHRFKDPNIFAHKNVCDTLGHAWIFLAAAALFSFSMQCASKTSPSLSSSPTETSNFQTQRRRQCSMLMFMRSTSLPLLLQTRRVGTLCCLSYQPPPGVLH</sequence>
<accession>A0ABQ8NH83</accession>
<protein>
    <submittedName>
        <fullName evidence="1">Uncharacterized protein</fullName>
    </submittedName>
</protein>
<name>A0ABQ8NH83_PYRGI</name>